<accession>A0A0A9DY69</accession>
<sequence length="55" mass="6709">MWSWMIFSTSWWSKGPFLRSGLRWFAQRRRQLLPQRLRPAFRCTLFQFPSPCAST</sequence>
<proteinExistence type="predicted"/>
<dbReference type="EMBL" id="GBRH01209193">
    <property type="protein sequence ID" value="JAD88702.1"/>
    <property type="molecule type" value="Transcribed_RNA"/>
</dbReference>
<name>A0A0A9DY69_ARUDO</name>
<organism evidence="1">
    <name type="scientific">Arundo donax</name>
    <name type="common">Giant reed</name>
    <name type="synonym">Donax arundinaceus</name>
    <dbReference type="NCBI Taxonomy" id="35708"/>
    <lineage>
        <taxon>Eukaryota</taxon>
        <taxon>Viridiplantae</taxon>
        <taxon>Streptophyta</taxon>
        <taxon>Embryophyta</taxon>
        <taxon>Tracheophyta</taxon>
        <taxon>Spermatophyta</taxon>
        <taxon>Magnoliopsida</taxon>
        <taxon>Liliopsida</taxon>
        <taxon>Poales</taxon>
        <taxon>Poaceae</taxon>
        <taxon>PACMAD clade</taxon>
        <taxon>Arundinoideae</taxon>
        <taxon>Arundineae</taxon>
        <taxon>Arundo</taxon>
    </lineage>
</organism>
<evidence type="ECO:0000313" key="1">
    <source>
        <dbReference type="EMBL" id="JAD88702.1"/>
    </source>
</evidence>
<reference evidence="1" key="1">
    <citation type="submission" date="2014-09" db="EMBL/GenBank/DDBJ databases">
        <authorList>
            <person name="Magalhaes I.L.F."/>
            <person name="Oliveira U."/>
            <person name="Santos F.R."/>
            <person name="Vidigal T.H.D.A."/>
            <person name="Brescovit A.D."/>
            <person name="Santos A.J."/>
        </authorList>
    </citation>
    <scope>NUCLEOTIDE SEQUENCE</scope>
    <source>
        <tissue evidence="1">Shoot tissue taken approximately 20 cm above the soil surface</tissue>
    </source>
</reference>
<reference evidence="1" key="2">
    <citation type="journal article" date="2015" name="Data Brief">
        <title>Shoot transcriptome of the giant reed, Arundo donax.</title>
        <authorList>
            <person name="Barrero R.A."/>
            <person name="Guerrero F.D."/>
            <person name="Moolhuijzen P."/>
            <person name="Goolsby J.A."/>
            <person name="Tidwell J."/>
            <person name="Bellgard S.E."/>
            <person name="Bellgard M.I."/>
        </authorList>
    </citation>
    <scope>NUCLEOTIDE SEQUENCE</scope>
    <source>
        <tissue evidence="1">Shoot tissue taken approximately 20 cm above the soil surface</tissue>
    </source>
</reference>
<dbReference type="AlphaFoldDB" id="A0A0A9DY69"/>
<protein>
    <submittedName>
        <fullName evidence="1">Uncharacterized protein</fullName>
    </submittedName>
</protein>